<organism evidence="1 2">
    <name type="scientific">Vibrio parahaemolyticus</name>
    <dbReference type="NCBI Taxonomy" id="670"/>
    <lineage>
        <taxon>Bacteria</taxon>
        <taxon>Pseudomonadati</taxon>
        <taxon>Pseudomonadota</taxon>
        <taxon>Gammaproteobacteria</taxon>
        <taxon>Vibrionales</taxon>
        <taxon>Vibrionaceae</taxon>
        <taxon>Vibrio</taxon>
    </lineage>
</organism>
<evidence type="ECO:0000313" key="1">
    <source>
        <dbReference type="EMBL" id="KOY26020.1"/>
    </source>
</evidence>
<accession>A0AAW3IQ94</accession>
<dbReference type="AlphaFoldDB" id="A0AAW3IQ94"/>
<protein>
    <submittedName>
        <fullName evidence="1">Uncharacterized protein</fullName>
    </submittedName>
</protein>
<evidence type="ECO:0000313" key="2">
    <source>
        <dbReference type="Proteomes" id="UP000037697"/>
    </source>
</evidence>
<proteinExistence type="predicted"/>
<name>A0AAW3IQ94_VIBPH</name>
<dbReference type="EMBL" id="LIRS01000114">
    <property type="protein sequence ID" value="KOY26020.1"/>
    <property type="molecule type" value="Genomic_DNA"/>
</dbReference>
<comment type="caution">
    <text evidence="1">The sequence shown here is derived from an EMBL/GenBank/DDBJ whole genome shotgun (WGS) entry which is preliminary data.</text>
</comment>
<gene>
    <name evidence="1" type="ORF">ACX05_20265</name>
</gene>
<reference evidence="1 2" key="1">
    <citation type="submission" date="2015-07" db="EMBL/GenBank/DDBJ databases">
        <title>Foodborne Vibrio parahaemolyticus Isolates.</title>
        <authorList>
            <person name="Ronholm J."/>
            <person name="Petronella N."/>
            <person name="Kenwell R."/>
            <person name="Banerjee S."/>
        </authorList>
    </citation>
    <scope>NUCLEOTIDE SEQUENCE [LARGE SCALE GENOMIC DNA]</scope>
    <source>
        <strain evidence="1 2">HS-06-05</strain>
    </source>
</reference>
<sequence>ISTIRGLQEALSSKSNTKRSILWNGRASNNTKLKTSEPITNFDFLIVTAEGGYAGASGLSLSAIVDVQLAMELGQFYIILQSDGKYGFTLTCKEVQSVRGGTSLKYDGVTAYSGEHYLRKIVGVKV</sequence>
<feature type="non-terminal residue" evidence="1">
    <location>
        <position position="1"/>
    </location>
</feature>
<dbReference type="Proteomes" id="UP000037697">
    <property type="component" value="Unassembled WGS sequence"/>
</dbReference>